<gene>
    <name evidence="2" type="ORF">QYE76_007254</name>
</gene>
<feature type="region of interest" description="Disordered" evidence="1">
    <location>
        <begin position="150"/>
        <end position="169"/>
    </location>
</feature>
<name>A0AAD8RYP8_LOLMU</name>
<proteinExistence type="predicted"/>
<keyword evidence="3" id="KW-1185">Reference proteome</keyword>
<evidence type="ECO:0000313" key="2">
    <source>
        <dbReference type="EMBL" id="KAK1632939.1"/>
    </source>
</evidence>
<sequence length="244" mass="27625">MIKSMAFETVYKVCRAVVAMFELHYLMALNEEDTPRILAQNTMRGFPRHAPMINNEINGYIYNKGYYLADGTYAPWETFVKTISTPFTEKMAWYSQCHEACMMDFERIFGVPQALFSIVRNPTFRKSSEFMRKVLFFQKTHGARVEARGPHTLGGAARRGRGPSVWPPRPASDALLGLLKGFDLKIVTKKSKSRKSSERRHIAKPSREPKSPFGTPPGRELEEIIAIITTDASPSTSHVSPIHV</sequence>
<evidence type="ECO:0000313" key="3">
    <source>
        <dbReference type="Proteomes" id="UP001231189"/>
    </source>
</evidence>
<dbReference type="PANTHER" id="PTHR47150:SF5">
    <property type="entry name" value="OS07G0546750 PROTEIN"/>
    <property type="match status" value="1"/>
</dbReference>
<dbReference type="Pfam" id="PF04827">
    <property type="entry name" value="Plant_tran"/>
    <property type="match status" value="1"/>
</dbReference>
<reference evidence="2" key="1">
    <citation type="submission" date="2023-07" db="EMBL/GenBank/DDBJ databases">
        <title>A chromosome-level genome assembly of Lolium multiflorum.</title>
        <authorList>
            <person name="Chen Y."/>
            <person name="Copetti D."/>
            <person name="Kolliker R."/>
            <person name="Studer B."/>
        </authorList>
    </citation>
    <scope>NUCLEOTIDE SEQUENCE</scope>
    <source>
        <strain evidence="2">02402/16</strain>
        <tissue evidence="2">Leaf</tissue>
    </source>
</reference>
<feature type="region of interest" description="Disordered" evidence="1">
    <location>
        <begin position="190"/>
        <end position="219"/>
    </location>
</feature>
<dbReference type="EMBL" id="JAUUTY010000005">
    <property type="protein sequence ID" value="KAK1632939.1"/>
    <property type="molecule type" value="Genomic_DNA"/>
</dbReference>
<protein>
    <submittedName>
        <fullName evidence="2">Uncharacterized protein</fullName>
    </submittedName>
</protein>
<organism evidence="2 3">
    <name type="scientific">Lolium multiflorum</name>
    <name type="common">Italian ryegrass</name>
    <name type="synonym">Lolium perenne subsp. multiflorum</name>
    <dbReference type="NCBI Taxonomy" id="4521"/>
    <lineage>
        <taxon>Eukaryota</taxon>
        <taxon>Viridiplantae</taxon>
        <taxon>Streptophyta</taxon>
        <taxon>Embryophyta</taxon>
        <taxon>Tracheophyta</taxon>
        <taxon>Spermatophyta</taxon>
        <taxon>Magnoliopsida</taxon>
        <taxon>Liliopsida</taxon>
        <taxon>Poales</taxon>
        <taxon>Poaceae</taxon>
        <taxon>BOP clade</taxon>
        <taxon>Pooideae</taxon>
        <taxon>Poodae</taxon>
        <taxon>Poeae</taxon>
        <taxon>Poeae Chloroplast Group 2 (Poeae type)</taxon>
        <taxon>Loliodinae</taxon>
        <taxon>Loliinae</taxon>
        <taxon>Lolium</taxon>
    </lineage>
</organism>
<dbReference type="AlphaFoldDB" id="A0AAD8RYP8"/>
<feature type="compositionally biased region" description="Basic and acidic residues" evidence="1">
    <location>
        <begin position="195"/>
        <end position="210"/>
    </location>
</feature>
<dbReference type="PANTHER" id="PTHR47150">
    <property type="entry name" value="OS12G0169200 PROTEIN"/>
    <property type="match status" value="1"/>
</dbReference>
<dbReference type="InterPro" id="IPR006912">
    <property type="entry name" value="Harbinger_derived_prot"/>
</dbReference>
<accession>A0AAD8RYP8</accession>
<dbReference type="Proteomes" id="UP001231189">
    <property type="component" value="Unassembled WGS sequence"/>
</dbReference>
<evidence type="ECO:0000256" key="1">
    <source>
        <dbReference type="SAM" id="MobiDB-lite"/>
    </source>
</evidence>
<comment type="caution">
    <text evidence="2">The sequence shown here is derived from an EMBL/GenBank/DDBJ whole genome shotgun (WGS) entry which is preliminary data.</text>
</comment>